<dbReference type="PANTHER" id="PTHR15157:SF13">
    <property type="entry name" value="AUTOPHAGY-RELATED PROTEIN 14"/>
    <property type="match status" value="1"/>
</dbReference>
<feature type="compositionally biased region" description="Pro residues" evidence="4">
    <location>
        <begin position="228"/>
        <end position="238"/>
    </location>
</feature>
<dbReference type="GO" id="GO:0035493">
    <property type="term" value="P:SNARE complex assembly"/>
    <property type="evidence" value="ECO:0007669"/>
    <property type="project" value="TreeGrafter"/>
</dbReference>
<dbReference type="RefSeq" id="XP_001210100.1">
    <property type="nucleotide sequence ID" value="XM_001210100.1"/>
</dbReference>
<evidence type="ECO:0000256" key="3">
    <source>
        <dbReference type="ARBA" id="ARBA00023054"/>
    </source>
</evidence>
<dbReference type="InterPro" id="IPR018791">
    <property type="entry name" value="UV_resistance/autophagy_Atg14"/>
</dbReference>
<evidence type="ECO:0000256" key="4">
    <source>
        <dbReference type="SAM" id="MobiDB-lite"/>
    </source>
</evidence>
<dbReference type="EMBL" id="CH476594">
    <property type="protein sequence ID" value="EAU38660.1"/>
    <property type="molecule type" value="Genomic_DNA"/>
</dbReference>
<feature type="region of interest" description="Disordered" evidence="4">
    <location>
        <begin position="417"/>
        <end position="501"/>
    </location>
</feature>
<comment type="similarity">
    <text evidence="1">Belongs to the ATG14 family.</text>
</comment>
<organism evidence="5 6">
    <name type="scientific">Aspergillus terreus (strain NIH 2624 / FGSC A1156)</name>
    <dbReference type="NCBI Taxonomy" id="341663"/>
    <lineage>
        <taxon>Eukaryota</taxon>
        <taxon>Fungi</taxon>
        <taxon>Dikarya</taxon>
        <taxon>Ascomycota</taxon>
        <taxon>Pezizomycotina</taxon>
        <taxon>Eurotiomycetes</taxon>
        <taxon>Eurotiomycetidae</taxon>
        <taxon>Eurotiales</taxon>
        <taxon>Aspergillaceae</taxon>
        <taxon>Aspergillus</taxon>
        <taxon>Aspergillus subgen. Circumdati</taxon>
    </lineage>
</organism>
<name>Q0D220_ASPTN</name>
<dbReference type="GO" id="GO:0005768">
    <property type="term" value="C:endosome"/>
    <property type="evidence" value="ECO:0007669"/>
    <property type="project" value="TreeGrafter"/>
</dbReference>
<proteinExistence type="inferred from homology"/>
<protein>
    <recommendedName>
        <fullName evidence="2">Autophagy-related protein 14</fullName>
    </recommendedName>
</protein>
<dbReference type="OrthoDB" id="16772at2759"/>
<sequence length="501" mass="55750">MSCHICCQTPSSRTRYFCPTCARNRLYHLRVQHASVLLEKESIGRQIEDATVSKDLDGLSPDRITRNRSNSQGIDSNILTIQAITNEKAKSSGRITLISNEIERLRSDLKRKQLEVSQRRLTLAQRHSDAESATYQIADREETTLAGIQNTTKRTDHLWHSLHSKTAEDRATPQQISTSFGHVSHLLVLVSHYLSLRLPAEITLPHRNYPNATIYPPSGSYLLRDPASTPPTSQPAPSSPGASRTADLRSHFPRPRPLSIDRSLPRLAREDPAAYALFLEGAALLAWDVSWVCRTQGLNLASDSWEEVCNVGKNLWQLLVAPPAPAGTLMRAFAGRDIQTKMKLAKDSPKTTIQRTKSFPMMGHYSHGTVHSFLGASEGTEFVRTWRLPTPTKIVDKLKSCLLGEMASAEWELLEEKEWDDASQEEPSQPPGHTHNDLASKPHPGGRRESNDGHRDAVVDKALIATTARSGQNNDEVGGSNHTNNSRRLKGTSGWTKLRNR</sequence>
<reference evidence="6" key="1">
    <citation type="submission" date="2005-09" db="EMBL/GenBank/DDBJ databases">
        <title>Annotation of the Aspergillus terreus NIH2624 genome.</title>
        <authorList>
            <person name="Birren B.W."/>
            <person name="Lander E.S."/>
            <person name="Galagan J.E."/>
            <person name="Nusbaum C."/>
            <person name="Devon K."/>
            <person name="Henn M."/>
            <person name="Ma L.-J."/>
            <person name="Jaffe D.B."/>
            <person name="Butler J."/>
            <person name="Alvarez P."/>
            <person name="Gnerre S."/>
            <person name="Grabherr M."/>
            <person name="Kleber M."/>
            <person name="Mauceli E.W."/>
            <person name="Brockman W."/>
            <person name="Rounsley S."/>
            <person name="Young S.K."/>
            <person name="LaButti K."/>
            <person name="Pushparaj V."/>
            <person name="DeCaprio D."/>
            <person name="Crawford M."/>
            <person name="Koehrsen M."/>
            <person name="Engels R."/>
            <person name="Montgomery P."/>
            <person name="Pearson M."/>
            <person name="Howarth C."/>
            <person name="Larson L."/>
            <person name="Luoma S."/>
            <person name="White J."/>
            <person name="Alvarado L."/>
            <person name="Kodira C.D."/>
            <person name="Zeng Q."/>
            <person name="Oleary S."/>
            <person name="Yandava C."/>
            <person name="Denning D.W."/>
            <person name="Nierman W.C."/>
            <person name="Milne T."/>
            <person name="Madden K."/>
        </authorList>
    </citation>
    <scope>NUCLEOTIDE SEQUENCE [LARGE SCALE GENOMIC DNA]</scope>
    <source>
        <strain evidence="6">NIH 2624 / FGSC A1156</strain>
    </source>
</reference>
<dbReference type="eggNOG" id="ENOG502S2VB">
    <property type="taxonomic scope" value="Eukaryota"/>
</dbReference>
<evidence type="ECO:0000256" key="1">
    <source>
        <dbReference type="ARBA" id="ARBA00009574"/>
    </source>
</evidence>
<dbReference type="GeneID" id="4354770"/>
<dbReference type="Proteomes" id="UP000007963">
    <property type="component" value="Unassembled WGS sequence"/>
</dbReference>
<dbReference type="AlphaFoldDB" id="Q0D220"/>
<keyword evidence="3" id="KW-0175">Coiled coil</keyword>
<dbReference type="OMA" id="HYLSIRL"/>
<feature type="compositionally biased region" description="Polar residues" evidence="4">
    <location>
        <begin position="467"/>
        <end position="484"/>
    </location>
</feature>
<feature type="region of interest" description="Disordered" evidence="4">
    <location>
        <begin position="220"/>
        <end position="260"/>
    </location>
</feature>
<evidence type="ECO:0000256" key="2">
    <source>
        <dbReference type="ARBA" id="ARBA00013807"/>
    </source>
</evidence>
<evidence type="ECO:0000313" key="5">
    <source>
        <dbReference type="EMBL" id="EAU38660.1"/>
    </source>
</evidence>
<dbReference type="Pfam" id="PF10186">
    <property type="entry name" value="ATG14"/>
    <property type="match status" value="1"/>
</dbReference>
<accession>Q0D220</accession>
<dbReference type="VEuPathDB" id="FungiDB:ATEG_00014"/>
<feature type="compositionally biased region" description="Basic and acidic residues" evidence="4">
    <location>
        <begin position="434"/>
        <end position="459"/>
    </location>
</feature>
<dbReference type="GO" id="GO:0000149">
    <property type="term" value="F:SNARE binding"/>
    <property type="evidence" value="ECO:0007669"/>
    <property type="project" value="TreeGrafter"/>
</dbReference>
<dbReference type="PANTHER" id="PTHR15157">
    <property type="entry name" value="UV RADIATION RESISTANCE-ASSOCIATED GENE PROTEIN"/>
    <property type="match status" value="1"/>
</dbReference>
<evidence type="ECO:0000313" key="6">
    <source>
        <dbReference type="Proteomes" id="UP000007963"/>
    </source>
</evidence>
<gene>
    <name evidence="5" type="ORF">ATEG_00014</name>
</gene>
<dbReference type="HOGENOM" id="CLU_021590_1_0_1"/>
<dbReference type="GO" id="GO:0000323">
    <property type="term" value="C:lytic vacuole"/>
    <property type="evidence" value="ECO:0007669"/>
    <property type="project" value="TreeGrafter"/>
</dbReference>
<dbReference type="GO" id="GO:0032991">
    <property type="term" value="C:protein-containing complex"/>
    <property type="evidence" value="ECO:0007669"/>
    <property type="project" value="UniProtKB-ARBA"/>
</dbReference>